<feature type="compositionally biased region" description="Basic and acidic residues" evidence="1">
    <location>
        <begin position="272"/>
        <end position="286"/>
    </location>
</feature>
<evidence type="ECO:0000313" key="4">
    <source>
        <dbReference type="Proteomes" id="UP001148299"/>
    </source>
</evidence>
<feature type="region of interest" description="Disordered" evidence="1">
    <location>
        <begin position="272"/>
        <end position="331"/>
    </location>
</feature>
<dbReference type="Pfam" id="PF22936">
    <property type="entry name" value="Pol_BBD"/>
    <property type="match status" value="1"/>
</dbReference>
<accession>A0A9W9QSI6</accession>
<gene>
    <name evidence="3" type="ORF">N7541_009347</name>
</gene>
<reference evidence="3" key="1">
    <citation type="submission" date="2022-12" db="EMBL/GenBank/DDBJ databases">
        <authorList>
            <person name="Petersen C."/>
        </authorList>
    </citation>
    <scope>NUCLEOTIDE SEQUENCE</scope>
    <source>
        <strain evidence="3">IBT 35675</strain>
    </source>
</reference>
<sequence length="515" mass="58120">MTDIAKFEQFRLNAFYNGIPILDNASDWFKWNQKVNEFIRISAVADDGTTPPIEEEEEARQWTHRQRFYSAMITAKLTHNAAQRINAFEISRVQALLKAIKDNFKPEGTGTYVNLQRQYMSLTREKCGSAQALGAEIRKIHAEKLLLDPDCVSSEIERTFFFVHALGPEYENFRDHIFRQMDLVNERDANGNITKAAPTFDYIENKAIEEEHRKGQLSKQPTEAQALPALAIIRGPGDKKVIPSSDGTTCRIEIDNVPYCSLCRKPYHVDSECFSKNPRPRDQKKDGKSHKSKPGNSHTGARKPLKRRPTSDDEDYDVGGPRDPKKPTFMATKVSGEDVNKAFGKDLEGNFALFDYIPTLMATKPLSIRDAWIVDSGCAQHVCNNASRFVKMDQYHGPPLRSVDTSTTPSGVGTANVLCNVRGRRKWLVLDNVLYVPSAHANLISVLQLLKRGARVEFSSQSASIRNKSNGKNIYTASQYHGVYALDLWTNLTFPSYHVGPQMDKWLFGIIGWLT</sequence>
<comment type="caution">
    <text evidence="3">The sequence shown here is derived from an EMBL/GenBank/DDBJ whole genome shotgun (WGS) entry which is preliminary data.</text>
</comment>
<reference evidence="3" key="2">
    <citation type="journal article" date="2023" name="IMA Fungus">
        <title>Comparative genomic study of the Penicillium genus elucidates a diverse pangenome and 15 lateral gene transfer events.</title>
        <authorList>
            <person name="Petersen C."/>
            <person name="Sorensen T."/>
            <person name="Nielsen M.R."/>
            <person name="Sondergaard T.E."/>
            <person name="Sorensen J.L."/>
            <person name="Fitzpatrick D.A."/>
            <person name="Frisvad J.C."/>
            <person name="Nielsen K.L."/>
        </authorList>
    </citation>
    <scope>NUCLEOTIDE SEQUENCE</scope>
    <source>
        <strain evidence="3">IBT 35675</strain>
    </source>
</reference>
<organism evidence="3 4">
    <name type="scientific">Penicillium brevicompactum</name>
    <dbReference type="NCBI Taxonomy" id="5074"/>
    <lineage>
        <taxon>Eukaryota</taxon>
        <taxon>Fungi</taxon>
        <taxon>Dikarya</taxon>
        <taxon>Ascomycota</taxon>
        <taxon>Pezizomycotina</taxon>
        <taxon>Eurotiomycetes</taxon>
        <taxon>Eurotiomycetidae</taxon>
        <taxon>Eurotiales</taxon>
        <taxon>Aspergillaceae</taxon>
        <taxon>Penicillium</taxon>
    </lineage>
</organism>
<dbReference type="InterPro" id="IPR054722">
    <property type="entry name" value="PolX-like_BBD"/>
</dbReference>
<dbReference type="EMBL" id="JAPZBR010000008">
    <property type="protein sequence ID" value="KAJ5340223.1"/>
    <property type="molecule type" value="Genomic_DNA"/>
</dbReference>
<proteinExistence type="predicted"/>
<keyword evidence="4" id="KW-1185">Reference proteome</keyword>
<protein>
    <recommendedName>
        <fullName evidence="2">Retrovirus-related Pol polyprotein from transposon TNT 1-94-like beta-barrel domain-containing protein</fullName>
    </recommendedName>
</protein>
<evidence type="ECO:0000313" key="3">
    <source>
        <dbReference type="EMBL" id="KAJ5340223.1"/>
    </source>
</evidence>
<feature type="domain" description="Retrovirus-related Pol polyprotein from transposon TNT 1-94-like beta-barrel" evidence="2">
    <location>
        <begin position="372"/>
        <end position="453"/>
    </location>
</feature>
<dbReference type="AlphaFoldDB" id="A0A9W9QSI6"/>
<evidence type="ECO:0000259" key="2">
    <source>
        <dbReference type="Pfam" id="PF22936"/>
    </source>
</evidence>
<name>A0A9W9QSI6_PENBR</name>
<evidence type="ECO:0000256" key="1">
    <source>
        <dbReference type="SAM" id="MobiDB-lite"/>
    </source>
</evidence>
<dbReference type="Proteomes" id="UP001148299">
    <property type="component" value="Unassembled WGS sequence"/>
</dbReference>